<dbReference type="PATRIC" id="fig|476652.3.peg.3093"/>
<reference evidence="3 4" key="1">
    <citation type="submission" date="2015-06" db="EMBL/GenBank/DDBJ databases">
        <title>Draft genome of the moderately acidophilic sulfate reducer Candidatus Desulfosporosinus acididurans strain M1.</title>
        <authorList>
            <person name="Poehlein A."/>
            <person name="Petzsch P."/>
            <person name="Johnson B.D."/>
            <person name="Schloemann M."/>
            <person name="Daniel R."/>
            <person name="Muehling M."/>
        </authorList>
    </citation>
    <scope>NUCLEOTIDE SEQUENCE [LARGE SCALE GENOMIC DNA]</scope>
    <source>
        <strain evidence="3 4">M1</strain>
    </source>
</reference>
<protein>
    <submittedName>
        <fullName evidence="3">S4 domain protein</fullName>
    </submittedName>
</protein>
<dbReference type="STRING" id="476652.DEAC_c29350"/>
<sequence>MKPSIDRSVLGFWNEKDLRLTAAHLLDQLDTVLRHNTKQVTPFLSFALRDWFEGILRKEGLAYLLAGGFPDAERVRIVIGPWGEALDSEDANLAILEAWPANPQARLEHSQILGSLLGLGIEREVLGDICAGQGAYYLVTSADIAPFIIDYWKLAGREKIKAALCSQKPNILSDKGEEKRITVSSSRLDALLAHSFGVSRTLAQEWINQGKVRCEGLVVNKAELKLQPGETISCRGRGRIKLLECTQTRKERTAWQLILYKSQRQ</sequence>
<dbReference type="InterPro" id="IPR040591">
    <property type="entry name" value="RqcP2_RBD"/>
</dbReference>
<dbReference type="GO" id="GO:0003723">
    <property type="term" value="F:RNA binding"/>
    <property type="evidence" value="ECO:0007669"/>
    <property type="project" value="UniProtKB-KW"/>
</dbReference>
<accession>A0A0J1FPU0</accession>
<comment type="caution">
    <text evidence="3">The sequence shown here is derived from an EMBL/GenBank/DDBJ whole genome shotgun (WGS) entry which is preliminary data.</text>
</comment>
<dbReference type="Pfam" id="PF17774">
    <property type="entry name" value="YlmH_RBD"/>
    <property type="match status" value="1"/>
</dbReference>
<dbReference type="CDD" id="cd00165">
    <property type="entry name" value="S4"/>
    <property type="match status" value="1"/>
</dbReference>
<gene>
    <name evidence="3" type="ORF">DEAC_c29350</name>
</gene>
<organism evidence="3 4">
    <name type="scientific">Desulfosporosinus acididurans</name>
    <dbReference type="NCBI Taxonomy" id="476652"/>
    <lineage>
        <taxon>Bacteria</taxon>
        <taxon>Bacillati</taxon>
        <taxon>Bacillota</taxon>
        <taxon>Clostridia</taxon>
        <taxon>Eubacteriales</taxon>
        <taxon>Desulfitobacteriaceae</taxon>
        <taxon>Desulfosporosinus</taxon>
    </lineage>
</organism>
<dbReference type="SMART" id="SM00363">
    <property type="entry name" value="S4"/>
    <property type="match status" value="1"/>
</dbReference>
<dbReference type="Proteomes" id="UP000036356">
    <property type="component" value="Unassembled WGS sequence"/>
</dbReference>
<dbReference type="Gene3D" id="3.30.70.330">
    <property type="match status" value="1"/>
</dbReference>
<dbReference type="InterPro" id="IPR012677">
    <property type="entry name" value="Nucleotide-bd_a/b_plait_sf"/>
</dbReference>
<evidence type="ECO:0000259" key="2">
    <source>
        <dbReference type="SMART" id="SM00363"/>
    </source>
</evidence>
<dbReference type="InterPro" id="IPR036986">
    <property type="entry name" value="S4_RNA-bd_sf"/>
</dbReference>
<proteinExistence type="predicted"/>
<keyword evidence="4" id="KW-1185">Reference proteome</keyword>
<dbReference type="SUPFAM" id="SSF55174">
    <property type="entry name" value="Alpha-L RNA-binding motif"/>
    <property type="match status" value="1"/>
</dbReference>
<dbReference type="PROSITE" id="PS50889">
    <property type="entry name" value="S4"/>
    <property type="match status" value="1"/>
</dbReference>
<dbReference type="Gene3D" id="3.30.1370.160">
    <property type="match status" value="1"/>
</dbReference>
<evidence type="ECO:0000256" key="1">
    <source>
        <dbReference type="PROSITE-ProRule" id="PRU00182"/>
    </source>
</evidence>
<keyword evidence="1" id="KW-0694">RNA-binding</keyword>
<dbReference type="Gene3D" id="3.10.290.10">
    <property type="entry name" value="RNA-binding S4 domain"/>
    <property type="match status" value="1"/>
</dbReference>
<dbReference type="InterPro" id="IPR002942">
    <property type="entry name" value="S4_RNA-bd"/>
</dbReference>
<evidence type="ECO:0000313" key="3">
    <source>
        <dbReference type="EMBL" id="KLU64968.1"/>
    </source>
</evidence>
<dbReference type="AlphaFoldDB" id="A0A0J1FPU0"/>
<name>A0A0J1FPU0_9FIRM</name>
<dbReference type="EMBL" id="LDZY01000010">
    <property type="protein sequence ID" value="KLU64968.1"/>
    <property type="molecule type" value="Genomic_DNA"/>
</dbReference>
<evidence type="ECO:0000313" key="4">
    <source>
        <dbReference type="Proteomes" id="UP000036356"/>
    </source>
</evidence>
<feature type="domain" description="RNA-binding S4" evidence="2">
    <location>
        <begin position="186"/>
        <end position="248"/>
    </location>
</feature>
<dbReference type="RefSeq" id="WP_047810764.1">
    <property type="nucleotide sequence ID" value="NZ_LDZY01000010.1"/>
</dbReference>
<dbReference type="Pfam" id="PF01479">
    <property type="entry name" value="S4"/>
    <property type="match status" value="1"/>
</dbReference>